<dbReference type="AlphaFoldDB" id="A0A2Z4FHE2"/>
<reference evidence="1 2" key="1">
    <citation type="submission" date="2018-06" db="EMBL/GenBank/DDBJ databases">
        <title>Lujinxingia sediminis gen. nov. sp. nov., a new facultative anaerobic member of the class Deltaproteobacteria, and proposal of Lujinxingaceae fam. nov.</title>
        <authorList>
            <person name="Guo L.-Y."/>
            <person name="Li C.-M."/>
            <person name="Wang S."/>
            <person name="Du Z.-J."/>
        </authorList>
    </citation>
    <scope>NUCLEOTIDE SEQUENCE [LARGE SCALE GENOMIC DNA]</scope>
    <source>
        <strain evidence="1 2">FA350</strain>
    </source>
</reference>
<protein>
    <submittedName>
        <fullName evidence="1">Uncharacterized protein</fullName>
    </submittedName>
</protein>
<name>A0A2Z4FHE2_9DELT</name>
<dbReference type="OrthoDB" id="5526515at2"/>
<evidence type="ECO:0000313" key="1">
    <source>
        <dbReference type="EMBL" id="AWV88407.1"/>
    </source>
</evidence>
<organism evidence="1 2">
    <name type="scientific">Bradymonas sediminis</name>
    <dbReference type="NCBI Taxonomy" id="1548548"/>
    <lineage>
        <taxon>Bacteria</taxon>
        <taxon>Deltaproteobacteria</taxon>
        <taxon>Bradymonadales</taxon>
        <taxon>Bradymonadaceae</taxon>
        <taxon>Bradymonas</taxon>
    </lineage>
</organism>
<evidence type="ECO:0000313" key="2">
    <source>
        <dbReference type="Proteomes" id="UP000249799"/>
    </source>
</evidence>
<sequence>MALLTLISFEFTPLTEAANLKPRHITTPQNLPERSPKRRLLAALRAKTLVPTLIHCLSRGRSKARKDDPRILRDWVESIVTDPGWQVIGPRVEALAEDPKKSGTRLAADWLQLWSKAVAAGWSPRTDHHHALLFGRFCDEAVAAKDFESAEYFWTESVAAWLRVLSSDYLDAWLKGMGATKAQTREQLLEPIIAARAAQLRSGLSLENAANPTAVDLQKTRFAWQALTHLAAQIKASGSEEPALIGLGDAVARDLGDTQAALLRQFARMIDALDLSAPNIDALLAPFNWADAIFEILPIDASVAARVSDAAVDIGWKLRKLGPDELDKWMKRLLSAARPFNDALEAFILDGQAFGQNSTCADFLVFRGEHRSRSKGRDAFFERAIKVCPGHRNASMMLSYEKLLNLSDLLLRVRMVPSAITMLPGTATRVETAIAEAWELLEQAESLYPSNDKIDEYRQQLAHEAKRLGTEKTR</sequence>
<proteinExistence type="predicted"/>
<dbReference type="Proteomes" id="UP000249799">
    <property type="component" value="Chromosome"/>
</dbReference>
<keyword evidence="2" id="KW-1185">Reference proteome</keyword>
<dbReference type="EMBL" id="CP030032">
    <property type="protein sequence ID" value="AWV88407.1"/>
    <property type="molecule type" value="Genomic_DNA"/>
</dbReference>
<dbReference type="KEGG" id="bsed:DN745_03215"/>
<gene>
    <name evidence="1" type="ORF">DN745_03215</name>
</gene>
<accession>A0A2Z4FHE2</accession>